<evidence type="ECO:0000256" key="5">
    <source>
        <dbReference type="ARBA" id="ARBA00023136"/>
    </source>
</evidence>
<feature type="transmembrane region" description="Helical" evidence="6">
    <location>
        <begin position="366"/>
        <end position="385"/>
    </location>
</feature>
<evidence type="ECO:0000256" key="6">
    <source>
        <dbReference type="SAM" id="Phobius"/>
    </source>
</evidence>
<keyword evidence="2" id="KW-0813">Transport</keyword>
<dbReference type="PANTHER" id="PTHR43791">
    <property type="entry name" value="PERMEASE-RELATED"/>
    <property type="match status" value="1"/>
</dbReference>
<dbReference type="PANTHER" id="PTHR43791:SF7">
    <property type="entry name" value="MAJOR FACILITATOR SUPERFAMILY (MFS) PROFILE DOMAIN-CONTAINING PROTEIN"/>
    <property type="match status" value="1"/>
</dbReference>
<keyword evidence="4 6" id="KW-1133">Transmembrane helix</keyword>
<evidence type="ECO:0000313" key="7">
    <source>
        <dbReference type="EMBL" id="KAK2766585.1"/>
    </source>
</evidence>
<dbReference type="GO" id="GO:0016020">
    <property type="term" value="C:membrane"/>
    <property type="evidence" value="ECO:0007669"/>
    <property type="project" value="UniProtKB-SubCell"/>
</dbReference>
<dbReference type="InterPro" id="IPR011701">
    <property type="entry name" value="MFS"/>
</dbReference>
<comment type="caution">
    <text evidence="7">The sequence shown here is derived from an EMBL/GenBank/DDBJ whole genome shotgun (WGS) entry which is preliminary data.</text>
</comment>
<gene>
    <name evidence="7" type="ORF">CKAH01_15463</name>
</gene>
<feature type="transmembrane region" description="Helical" evidence="6">
    <location>
        <begin position="278"/>
        <end position="296"/>
    </location>
</feature>
<dbReference type="InterPro" id="IPR036259">
    <property type="entry name" value="MFS_trans_sf"/>
</dbReference>
<organism evidence="7 8">
    <name type="scientific">Colletotrichum kahawae</name>
    <name type="common">Coffee berry disease fungus</name>
    <dbReference type="NCBI Taxonomy" id="34407"/>
    <lineage>
        <taxon>Eukaryota</taxon>
        <taxon>Fungi</taxon>
        <taxon>Dikarya</taxon>
        <taxon>Ascomycota</taxon>
        <taxon>Pezizomycotina</taxon>
        <taxon>Sordariomycetes</taxon>
        <taxon>Hypocreomycetidae</taxon>
        <taxon>Glomerellales</taxon>
        <taxon>Glomerellaceae</taxon>
        <taxon>Colletotrichum</taxon>
        <taxon>Colletotrichum gloeosporioides species complex</taxon>
    </lineage>
</organism>
<sequence>MGSQPEPRIVDEEKKVAIVSDDYAQSDTKSEVIGDSHLIEVEGRYTKEEYHKLKRKIDRYLLPLMWLCYGIQQTDKTALGTQAIFGLREDTGLVGQQYSWLTTIFYITYMVCEFPSNVVVQRYKMGRTLSIYMICWGIIVLCIGFAKNFTHLIALRALQSANAGFGVIASLIMYAIGSATQGREGVQPWRYISYFLGGLTTFVGCLCLLLLGTPSEVLWLNKEEKDMASARIRSNNTGNDKTAIKGWNSVPNGGLTTFGSIVIKSFGFTSLQTILIEIPRSVMSVVIFICVGLTCSKWSNLRMFFMAGSVLPPFAGFLGMSLLPNDPAIQWTKWGCYFITVPFVLGLFLAWTLIPSNTAGRTKRTITSSFTFVGYCVGNMVGSQIFKEADAPKYTPGTIGCAICFGLEFALILTWRFVLVRRNKKRDAEQANDGLTAEEREKKGKEYGEADYTDFENPYFRYTM</sequence>
<keyword evidence="8" id="KW-1185">Reference proteome</keyword>
<feature type="transmembrane region" description="Helical" evidence="6">
    <location>
        <begin position="334"/>
        <end position="354"/>
    </location>
</feature>
<dbReference type="AlphaFoldDB" id="A0AAE0D8L7"/>
<feature type="transmembrane region" description="Helical" evidence="6">
    <location>
        <begin position="129"/>
        <end position="146"/>
    </location>
</feature>
<dbReference type="Gene3D" id="1.20.1250.20">
    <property type="entry name" value="MFS general substrate transporter like domains"/>
    <property type="match status" value="1"/>
</dbReference>
<reference evidence="7" key="1">
    <citation type="submission" date="2023-02" db="EMBL/GenBank/DDBJ databases">
        <title>Colletotrichum kahawae CIFC_Que2 genome sequencing and assembly.</title>
        <authorList>
            <person name="Baroncelli R."/>
        </authorList>
    </citation>
    <scope>NUCLEOTIDE SEQUENCE</scope>
    <source>
        <strain evidence="7">CIFC_Que2</strain>
    </source>
</reference>
<proteinExistence type="predicted"/>
<feature type="transmembrane region" description="Helical" evidence="6">
    <location>
        <begin position="158"/>
        <end position="179"/>
    </location>
</feature>
<evidence type="ECO:0000313" key="8">
    <source>
        <dbReference type="Proteomes" id="UP001281614"/>
    </source>
</evidence>
<dbReference type="Proteomes" id="UP001281614">
    <property type="component" value="Unassembled WGS sequence"/>
</dbReference>
<feature type="transmembrane region" description="Helical" evidence="6">
    <location>
        <begin position="303"/>
        <end position="322"/>
    </location>
</feature>
<accession>A0AAE0D8L7</accession>
<dbReference type="EMBL" id="VYYT01000122">
    <property type="protein sequence ID" value="KAK2766585.1"/>
    <property type="molecule type" value="Genomic_DNA"/>
</dbReference>
<keyword evidence="5 6" id="KW-0472">Membrane</keyword>
<dbReference type="SUPFAM" id="SSF103473">
    <property type="entry name" value="MFS general substrate transporter"/>
    <property type="match status" value="1"/>
</dbReference>
<name>A0AAE0D8L7_COLKA</name>
<feature type="transmembrane region" description="Helical" evidence="6">
    <location>
        <begin position="191"/>
        <end position="211"/>
    </location>
</feature>
<keyword evidence="3 6" id="KW-0812">Transmembrane</keyword>
<evidence type="ECO:0000256" key="4">
    <source>
        <dbReference type="ARBA" id="ARBA00022989"/>
    </source>
</evidence>
<dbReference type="Pfam" id="PF07690">
    <property type="entry name" value="MFS_1"/>
    <property type="match status" value="1"/>
</dbReference>
<evidence type="ECO:0000256" key="1">
    <source>
        <dbReference type="ARBA" id="ARBA00004141"/>
    </source>
</evidence>
<protein>
    <submittedName>
        <fullName evidence="7">Major facilitator superfamily transporter</fullName>
    </submittedName>
</protein>
<dbReference type="GO" id="GO:0022857">
    <property type="term" value="F:transmembrane transporter activity"/>
    <property type="evidence" value="ECO:0007669"/>
    <property type="project" value="InterPro"/>
</dbReference>
<feature type="transmembrane region" description="Helical" evidence="6">
    <location>
        <begin position="397"/>
        <end position="418"/>
    </location>
</feature>
<evidence type="ECO:0000256" key="2">
    <source>
        <dbReference type="ARBA" id="ARBA00022448"/>
    </source>
</evidence>
<evidence type="ECO:0000256" key="3">
    <source>
        <dbReference type="ARBA" id="ARBA00022692"/>
    </source>
</evidence>
<comment type="subcellular location">
    <subcellularLocation>
        <location evidence="1">Membrane</location>
        <topology evidence="1">Multi-pass membrane protein</topology>
    </subcellularLocation>
</comment>